<reference evidence="1" key="1">
    <citation type="submission" date="2021-06" db="EMBL/GenBank/DDBJ databases">
        <authorList>
            <person name="Kallberg Y."/>
            <person name="Tangrot J."/>
            <person name="Rosling A."/>
        </authorList>
    </citation>
    <scope>NUCLEOTIDE SEQUENCE</scope>
    <source>
        <strain evidence="1">MA461A</strain>
    </source>
</reference>
<dbReference type="Proteomes" id="UP000789920">
    <property type="component" value="Unassembled WGS sequence"/>
</dbReference>
<evidence type="ECO:0000313" key="2">
    <source>
        <dbReference type="Proteomes" id="UP000789920"/>
    </source>
</evidence>
<name>A0ACA9RK54_9GLOM</name>
<gene>
    <name evidence="1" type="ORF">RPERSI_LOCUS20269</name>
</gene>
<proteinExistence type="predicted"/>
<comment type="caution">
    <text evidence="1">The sequence shown here is derived from an EMBL/GenBank/DDBJ whole genome shotgun (WGS) entry which is preliminary data.</text>
</comment>
<feature type="non-terminal residue" evidence="1">
    <location>
        <position position="56"/>
    </location>
</feature>
<evidence type="ECO:0000313" key="1">
    <source>
        <dbReference type="EMBL" id="CAG8797021.1"/>
    </source>
</evidence>
<keyword evidence="2" id="KW-1185">Reference proteome</keyword>
<protein>
    <submittedName>
        <fullName evidence="1">2029_t:CDS:1</fullName>
    </submittedName>
</protein>
<organism evidence="1 2">
    <name type="scientific">Racocetra persica</name>
    <dbReference type="NCBI Taxonomy" id="160502"/>
    <lineage>
        <taxon>Eukaryota</taxon>
        <taxon>Fungi</taxon>
        <taxon>Fungi incertae sedis</taxon>
        <taxon>Mucoromycota</taxon>
        <taxon>Glomeromycotina</taxon>
        <taxon>Glomeromycetes</taxon>
        <taxon>Diversisporales</taxon>
        <taxon>Gigasporaceae</taxon>
        <taxon>Racocetra</taxon>
    </lineage>
</organism>
<accession>A0ACA9RK54</accession>
<dbReference type="EMBL" id="CAJVQC010056936">
    <property type="protein sequence ID" value="CAG8797021.1"/>
    <property type="molecule type" value="Genomic_DNA"/>
</dbReference>
<sequence>MGYGDSCFNSSNFDSSDSNGSGSSAISSVTSIVPEVKLSIEGPTIISMVPFGCLVR</sequence>